<reference evidence="3" key="1">
    <citation type="submission" date="2014-06" db="EMBL/GenBank/DDBJ databases">
        <title>Detection and characterization of the first North American mastrevirus in Switchgrass.</title>
        <authorList>
            <person name="Agindotan B.O."/>
            <person name="Domier L.L."/>
            <person name="Bradley C.A."/>
        </authorList>
    </citation>
    <scope>NUCLEOTIDE SEQUENCE</scope>
</reference>
<dbReference type="Pfam" id="PF00844">
    <property type="entry name" value="Gemini_coat"/>
    <property type="match status" value="1"/>
</dbReference>
<dbReference type="GO" id="GO:0019028">
    <property type="term" value="C:viral capsid"/>
    <property type="evidence" value="ECO:0007669"/>
    <property type="project" value="InterPro"/>
</dbReference>
<dbReference type="GO" id="GO:0005198">
    <property type="term" value="F:structural molecule activity"/>
    <property type="evidence" value="ECO:0007669"/>
    <property type="project" value="InterPro"/>
</dbReference>
<protein>
    <submittedName>
        <fullName evidence="3">Capsid protein</fullName>
    </submittedName>
</protein>
<accession>A0A0A0QUS9</accession>
<comment type="similarity">
    <text evidence="1">Belongs to the geminiviridae capsid protein family.</text>
</comment>
<organism evidence="3">
    <name type="scientific">Switchgrass mosaic-associated virus 2</name>
    <dbReference type="NCBI Taxonomy" id="1571534"/>
    <lineage>
        <taxon>Viruses</taxon>
    </lineage>
</organism>
<dbReference type="InterPro" id="IPR000263">
    <property type="entry name" value="GV_A/BR1_coat"/>
</dbReference>
<evidence type="ECO:0000256" key="1">
    <source>
        <dbReference type="ARBA" id="ARBA00005468"/>
    </source>
</evidence>
<name>A0A0A0QUS9_9VIRU</name>
<proteinExistence type="inferred from homology"/>
<feature type="non-terminal residue" evidence="3">
    <location>
        <position position="1"/>
    </location>
</feature>
<dbReference type="PRINTS" id="PR00226">
    <property type="entry name" value="GEMCOATMSV"/>
</dbReference>
<dbReference type="InterPro" id="IPR000143">
    <property type="entry name" value="Gemcoat_MSV"/>
</dbReference>
<keyword evidence="2" id="KW-1048">Host nucleus</keyword>
<sequence>FDVEFANSPVTWFIRSDMTRRFSIRRTFSVKWEHDGAPFDKVQVRPPPENRPNFKEVFKNLNVRTTWKDKDQGDISAVKTGALYLVAAATSGCIPDVELKFRVYFKSDM</sequence>
<evidence type="ECO:0000256" key="2">
    <source>
        <dbReference type="ARBA" id="ARBA00022562"/>
    </source>
</evidence>
<evidence type="ECO:0000313" key="3">
    <source>
        <dbReference type="EMBL" id="AIT99284.1"/>
    </source>
</evidence>
<dbReference type="EMBL" id="KJ957192">
    <property type="protein sequence ID" value="AIT99284.1"/>
    <property type="molecule type" value="Genomic_DNA"/>
</dbReference>